<evidence type="ECO:0000256" key="1">
    <source>
        <dbReference type="SAM" id="Phobius"/>
    </source>
</evidence>
<feature type="transmembrane region" description="Helical" evidence="1">
    <location>
        <begin position="236"/>
        <end position="253"/>
    </location>
</feature>
<feature type="transmembrane region" description="Helical" evidence="1">
    <location>
        <begin position="145"/>
        <end position="162"/>
    </location>
</feature>
<gene>
    <name evidence="2" type="ORF">SAMN02745775_10687</name>
</gene>
<sequence>MIAEALRGLRSGRVWLAALAASLLAFGLLIPLGMVTQRVLPAFMPAAMLEWWLNTAYLLDGALVEGCKLAALWWLLRRDTGRWFALGIAYGTLAACWGLWQLVGNAIRFPGFVTPSIGWVVPLAASIVLHGTLGVLAQGLARGRVWWGWAGASVMAFTLVAWRSLLMQVVPFPSVEWLDERHLSWAAFAVAAWAVYRHGPRYLVVLCLGVVCALAVILGVLHQAGPAAGEQRPDPAAVAVVVLGIGFLGAMVAQRSVLPWMRGTPQA</sequence>
<keyword evidence="1" id="KW-1133">Transmembrane helix</keyword>
<feature type="transmembrane region" description="Helical" evidence="1">
    <location>
        <begin position="203"/>
        <end position="224"/>
    </location>
</feature>
<dbReference type="STRING" id="1123062.SAMN02745775_10687"/>
<feature type="transmembrane region" description="Helical" evidence="1">
    <location>
        <begin position="12"/>
        <end position="35"/>
    </location>
</feature>
<keyword evidence="1" id="KW-0472">Membrane</keyword>
<dbReference type="AlphaFoldDB" id="A0A1I4BS67"/>
<protein>
    <submittedName>
        <fullName evidence="2">Uncharacterized protein</fullName>
    </submittedName>
</protein>
<proteinExistence type="predicted"/>
<evidence type="ECO:0000313" key="3">
    <source>
        <dbReference type="Proteomes" id="UP000199473"/>
    </source>
</evidence>
<accession>A0A1I4BS67</accession>
<keyword evidence="3" id="KW-1185">Reference proteome</keyword>
<feature type="transmembrane region" description="Helical" evidence="1">
    <location>
        <begin position="83"/>
        <end position="100"/>
    </location>
</feature>
<evidence type="ECO:0000313" key="2">
    <source>
        <dbReference type="EMBL" id="SFK71575.1"/>
    </source>
</evidence>
<reference evidence="2 3" key="1">
    <citation type="submission" date="2016-10" db="EMBL/GenBank/DDBJ databases">
        <authorList>
            <person name="de Groot N.N."/>
        </authorList>
    </citation>
    <scope>NUCLEOTIDE SEQUENCE [LARGE SCALE GENOMIC DNA]</scope>
    <source>
        <strain evidence="2 3">DSM 19981</strain>
    </source>
</reference>
<organism evidence="2 3">
    <name type="scientific">Falsiroseomonas stagni DSM 19981</name>
    <dbReference type="NCBI Taxonomy" id="1123062"/>
    <lineage>
        <taxon>Bacteria</taxon>
        <taxon>Pseudomonadati</taxon>
        <taxon>Pseudomonadota</taxon>
        <taxon>Alphaproteobacteria</taxon>
        <taxon>Acetobacterales</taxon>
        <taxon>Roseomonadaceae</taxon>
        <taxon>Falsiroseomonas</taxon>
    </lineage>
</organism>
<feature type="transmembrane region" description="Helical" evidence="1">
    <location>
        <begin position="55"/>
        <end position="76"/>
    </location>
</feature>
<dbReference type="EMBL" id="FOSQ01000006">
    <property type="protein sequence ID" value="SFK71575.1"/>
    <property type="molecule type" value="Genomic_DNA"/>
</dbReference>
<keyword evidence="1" id="KW-0812">Transmembrane</keyword>
<dbReference type="Proteomes" id="UP000199473">
    <property type="component" value="Unassembled WGS sequence"/>
</dbReference>
<feature type="transmembrane region" description="Helical" evidence="1">
    <location>
        <begin position="182"/>
        <end position="196"/>
    </location>
</feature>
<name>A0A1I4BS67_9PROT</name>
<feature type="transmembrane region" description="Helical" evidence="1">
    <location>
        <begin position="112"/>
        <end position="133"/>
    </location>
</feature>